<evidence type="ECO:0000313" key="3">
    <source>
        <dbReference type="Proteomes" id="UP000199230"/>
    </source>
</evidence>
<organism evidence="2 3">
    <name type="scientific">Tindallia californiensis</name>
    <dbReference type="NCBI Taxonomy" id="159292"/>
    <lineage>
        <taxon>Bacteria</taxon>
        <taxon>Bacillati</taxon>
        <taxon>Bacillota</taxon>
        <taxon>Clostridia</taxon>
        <taxon>Peptostreptococcales</taxon>
        <taxon>Tindalliaceae</taxon>
        <taxon>Tindallia</taxon>
    </lineage>
</organism>
<gene>
    <name evidence="2" type="ORF">SAMN05192546_11042</name>
</gene>
<feature type="domain" description="Uracil-DNA glycosylase-like" evidence="1">
    <location>
        <begin position="33"/>
        <end position="181"/>
    </location>
</feature>
<dbReference type="Gene3D" id="3.40.470.10">
    <property type="entry name" value="Uracil-DNA glycosylase-like domain"/>
    <property type="match status" value="1"/>
</dbReference>
<dbReference type="AlphaFoldDB" id="A0A1H3QPX5"/>
<evidence type="ECO:0000313" key="2">
    <source>
        <dbReference type="EMBL" id="SDZ15390.1"/>
    </source>
</evidence>
<dbReference type="Proteomes" id="UP000199230">
    <property type="component" value="Unassembled WGS sequence"/>
</dbReference>
<protein>
    <submittedName>
        <fullName evidence="2">Hypoxanthine-DNA glycosylase</fullName>
    </submittedName>
</protein>
<dbReference type="InterPro" id="IPR026353">
    <property type="entry name" value="Hypoxan-DNA_Glyclase"/>
</dbReference>
<dbReference type="EMBL" id="FNPV01000010">
    <property type="protein sequence ID" value="SDZ15390.1"/>
    <property type="molecule type" value="Genomic_DNA"/>
</dbReference>
<dbReference type="InterPro" id="IPR005122">
    <property type="entry name" value="Uracil-DNA_glycosylase-like"/>
</dbReference>
<proteinExistence type="predicted"/>
<dbReference type="InterPro" id="IPR036895">
    <property type="entry name" value="Uracil-DNA_glycosylase-like_sf"/>
</dbReference>
<dbReference type="Pfam" id="PF03167">
    <property type="entry name" value="UDG"/>
    <property type="match status" value="1"/>
</dbReference>
<accession>A0A1H3QPX5</accession>
<reference evidence="2 3" key="1">
    <citation type="submission" date="2016-10" db="EMBL/GenBank/DDBJ databases">
        <authorList>
            <person name="de Groot N.N."/>
        </authorList>
    </citation>
    <scope>NUCLEOTIDE SEQUENCE [LARGE SCALE GENOMIC DNA]</scope>
    <source>
        <strain evidence="2 3">APO</strain>
    </source>
</reference>
<keyword evidence="3" id="KW-1185">Reference proteome</keyword>
<dbReference type="OrthoDB" id="9799921at2"/>
<dbReference type="CDD" id="cd10032">
    <property type="entry name" value="UDG-F6_HDG"/>
    <property type="match status" value="1"/>
</dbReference>
<dbReference type="NCBIfam" id="TIGR04274">
    <property type="entry name" value="hypoxanDNAglyco"/>
    <property type="match status" value="1"/>
</dbReference>
<dbReference type="RefSeq" id="WP_093315083.1">
    <property type="nucleotide sequence ID" value="NZ_FNPV01000010.1"/>
</dbReference>
<dbReference type="STRING" id="159292.SAMN05192546_11042"/>
<dbReference type="SMART" id="SM00987">
    <property type="entry name" value="UreE_C"/>
    <property type="match status" value="1"/>
</dbReference>
<evidence type="ECO:0000259" key="1">
    <source>
        <dbReference type="SMART" id="SM00986"/>
    </source>
</evidence>
<name>A0A1H3QPX5_9FIRM</name>
<dbReference type="SUPFAM" id="SSF52141">
    <property type="entry name" value="Uracil-DNA glycosylase-like"/>
    <property type="match status" value="1"/>
</dbReference>
<sequence length="186" mass="20790">MVEGSTSKKTEAITEAITEATTEASETIKTSFAPISNKDTTILILGSMPGDKSLELGEYYGHPRNRFWKIIAIITGNELPLTYSEKKAMLLRSTIGVWDVAHKAKRKGSLDSAIKDDEPNDLESFMAEHRHLKVIGFNGKKAESLYDKYFDRKSGINYFSLPSTSPANAGIDFESICNKWRHILIE</sequence>
<dbReference type="SMART" id="SM00986">
    <property type="entry name" value="UDG"/>
    <property type="match status" value="1"/>
</dbReference>